<dbReference type="SUPFAM" id="SSF56112">
    <property type="entry name" value="Protein kinase-like (PK-like)"/>
    <property type="match status" value="1"/>
</dbReference>
<protein>
    <recommendedName>
        <fullName evidence="1">Aminoglycoside phosphotransferase domain-containing protein</fullName>
    </recommendedName>
</protein>
<sequence length="319" mass="35235">MRPAPAFTEPDPRRSWRTILSREALDWLARATGCAPGSIETARMKGSTSSSLFLVRCPGGTESRRFVLRVLDNRAWLAQEPDLADHEAAALEEARRAGLRAPRLVAYASDEVGFGAPVVLMTFLEGRIELRPADMRAWLDGLARELASIHRRPAPAFPWRYRTWTDPAALAPPAWTAIPHTWERAIELVLGAEPDAPPVFLHRDYHSTNVLWHGDAVSGVVDWINACQGPAGVDVAHCRTNLALMHGPDVAERFLAAYLEVAEGFAYDPYWDLDSLLGMGLPQPAFYSPWGTFGLGPIPPEVLRRRADAHLTRVMAPPA</sequence>
<proteinExistence type="predicted"/>
<evidence type="ECO:0000313" key="3">
    <source>
        <dbReference type="Proteomes" id="UP000065807"/>
    </source>
</evidence>
<reference evidence="3" key="1">
    <citation type="submission" date="2015-07" db="EMBL/GenBank/DDBJ databases">
        <title>Complete genome sequence and phylogenetic analysis of Limnochorda pilosa.</title>
        <authorList>
            <person name="Watanabe M."/>
            <person name="Kojima H."/>
            <person name="Fukui M."/>
        </authorList>
    </citation>
    <scope>NUCLEOTIDE SEQUENCE [LARGE SCALE GENOMIC DNA]</scope>
    <source>
        <strain evidence="3">HC45</strain>
    </source>
</reference>
<dbReference type="EMBL" id="AP014924">
    <property type="protein sequence ID" value="BAS28166.1"/>
    <property type="molecule type" value="Genomic_DNA"/>
</dbReference>
<evidence type="ECO:0000313" key="2">
    <source>
        <dbReference type="EMBL" id="BAS28166.1"/>
    </source>
</evidence>
<dbReference type="InterPro" id="IPR011009">
    <property type="entry name" value="Kinase-like_dom_sf"/>
</dbReference>
<dbReference type="AlphaFoldDB" id="A0A0K2SM31"/>
<dbReference type="KEGG" id="lpil:LIP_2325"/>
<dbReference type="InterPro" id="IPR051678">
    <property type="entry name" value="AGP_Transferase"/>
</dbReference>
<dbReference type="Proteomes" id="UP000065807">
    <property type="component" value="Chromosome"/>
</dbReference>
<dbReference type="InterPro" id="IPR002575">
    <property type="entry name" value="Aminoglycoside_PTrfase"/>
</dbReference>
<evidence type="ECO:0000259" key="1">
    <source>
        <dbReference type="Pfam" id="PF01636"/>
    </source>
</evidence>
<gene>
    <name evidence="2" type="ORF">LIP_2325</name>
</gene>
<dbReference type="PANTHER" id="PTHR21310">
    <property type="entry name" value="AMINOGLYCOSIDE PHOSPHOTRANSFERASE-RELATED-RELATED"/>
    <property type="match status" value="1"/>
</dbReference>
<feature type="domain" description="Aminoglycoside phosphotransferase" evidence="1">
    <location>
        <begin position="61"/>
        <end position="265"/>
    </location>
</feature>
<dbReference type="PATRIC" id="fig|1555112.3.peg.2371"/>
<dbReference type="STRING" id="1555112.LIP_2325"/>
<accession>A0A0K2SM31</accession>
<dbReference type="Gene3D" id="3.30.200.20">
    <property type="entry name" value="Phosphorylase Kinase, domain 1"/>
    <property type="match status" value="1"/>
</dbReference>
<reference evidence="3" key="2">
    <citation type="journal article" date="2016" name="Int. J. Syst. Evol. Microbiol.">
        <title>Complete genome sequence and cell structure of Limnochorda pilosa, a Gram-negative spore-former within the phylum Firmicutes.</title>
        <authorList>
            <person name="Watanabe M."/>
            <person name="Kojima H."/>
            <person name="Fukui M."/>
        </authorList>
    </citation>
    <scope>NUCLEOTIDE SEQUENCE [LARGE SCALE GENOMIC DNA]</scope>
    <source>
        <strain evidence="3">HC45</strain>
    </source>
</reference>
<organism evidence="2 3">
    <name type="scientific">Limnochorda pilosa</name>
    <dbReference type="NCBI Taxonomy" id="1555112"/>
    <lineage>
        <taxon>Bacteria</taxon>
        <taxon>Bacillati</taxon>
        <taxon>Bacillota</taxon>
        <taxon>Limnochordia</taxon>
        <taxon>Limnochordales</taxon>
        <taxon>Limnochordaceae</taxon>
        <taxon>Limnochorda</taxon>
    </lineage>
</organism>
<dbReference type="Pfam" id="PF01636">
    <property type="entry name" value="APH"/>
    <property type="match status" value="1"/>
</dbReference>
<dbReference type="Gene3D" id="3.90.1200.10">
    <property type="match status" value="1"/>
</dbReference>
<name>A0A0K2SM31_LIMPI</name>
<keyword evidence="3" id="KW-1185">Reference proteome</keyword>